<comment type="caution">
    <text evidence="1">The sequence shown here is derived from an EMBL/GenBank/DDBJ whole genome shotgun (WGS) entry which is preliminary data.</text>
</comment>
<evidence type="ECO:0008006" key="3">
    <source>
        <dbReference type="Google" id="ProtNLM"/>
    </source>
</evidence>
<reference evidence="1" key="1">
    <citation type="submission" date="2022-05" db="EMBL/GenBank/DDBJ databases">
        <title>Comparative Genomics of Spacecraft Associated Microbes.</title>
        <authorList>
            <person name="Tran M.T."/>
            <person name="Wright A."/>
            <person name="Seuylemezian A."/>
            <person name="Eisen J."/>
            <person name="Coil D."/>
        </authorList>
    </citation>
    <scope>NUCLEOTIDE SEQUENCE</scope>
    <source>
        <strain evidence="1">214.1.1</strain>
    </source>
</reference>
<evidence type="ECO:0000313" key="2">
    <source>
        <dbReference type="Proteomes" id="UP001139179"/>
    </source>
</evidence>
<evidence type="ECO:0000313" key="1">
    <source>
        <dbReference type="EMBL" id="MCM3714751.1"/>
    </source>
</evidence>
<organism evidence="1 2">
    <name type="scientific">Halalkalibacter oceani</name>
    <dbReference type="NCBI Taxonomy" id="1653776"/>
    <lineage>
        <taxon>Bacteria</taxon>
        <taxon>Bacillati</taxon>
        <taxon>Bacillota</taxon>
        <taxon>Bacilli</taxon>
        <taxon>Bacillales</taxon>
        <taxon>Bacillaceae</taxon>
        <taxon>Halalkalibacter</taxon>
    </lineage>
</organism>
<name>A0A9X2DQC7_9BACI</name>
<protein>
    <recommendedName>
        <fullName evidence="3">Histone deacetylase</fullName>
    </recommendedName>
</protein>
<keyword evidence="2" id="KW-1185">Reference proteome</keyword>
<sequence length="206" mass="23857">MKETYIWYASYGSNLNRERFMCYIEGGRPKGSEKTEVGCRDKTPPLKEEVDIIHYPLYFAKRSSRWQKQGVAFIGLDEEEDAQTFSKRYLITAEQFHDVVKQENNGAELELNFDEIISGRYQKVRESWYGTIIHLGQHDGIPVFTFTADWGLNVAFTKPSVPYVSMIIEGLKTVEGLRHADIINYLLTKPGIIGEYTKEELEQLMR</sequence>
<proteinExistence type="predicted"/>
<accession>A0A9X2DQC7</accession>
<dbReference type="RefSeq" id="WP_251223516.1">
    <property type="nucleotide sequence ID" value="NZ_JAMBOL010000009.1"/>
</dbReference>
<dbReference type="Proteomes" id="UP001139179">
    <property type="component" value="Unassembled WGS sequence"/>
</dbReference>
<dbReference type="Gene3D" id="3.10.490.10">
    <property type="entry name" value="Gamma-glutamyl cyclotransferase-like"/>
    <property type="match status" value="1"/>
</dbReference>
<gene>
    <name evidence="1" type="ORF">M3202_11745</name>
</gene>
<dbReference type="EMBL" id="JAMBOL010000009">
    <property type="protein sequence ID" value="MCM3714751.1"/>
    <property type="molecule type" value="Genomic_DNA"/>
</dbReference>
<dbReference type="AlphaFoldDB" id="A0A9X2DQC7"/>